<evidence type="ECO:0000256" key="4">
    <source>
        <dbReference type="ARBA" id="ARBA00023136"/>
    </source>
</evidence>
<dbReference type="GO" id="GO:0016874">
    <property type="term" value="F:ligase activity"/>
    <property type="evidence" value="ECO:0007669"/>
    <property type="project" value="UniProtKB-KW"/>
</dbReference>
<protein>
    <submittedName>
        <fullName evidence="7">O-antigen ligase family protein</fullName>
    </submittedName>
</protein>
<keyword evidence="3 5" id="KW-1133">Transmembrane helix</keyword>
<dbReference type="RefSeq" id="WP_305471453.1">
    <property type="nucleotide sequence ID" value="NZ_JAUYVT010000003.1"/>
</dbReference>
<organism evidence="7 8">
    <name type="scientific">Pseudoalteromonas marina</name>
    <dbReference type="NCBI Taxonomy" id="267375"/>
    <lineage>
        <taxon>Bacteria</taxon>
        <taxon>Pseudomonadati</taxon>
        <taxon>Pseudomonadota</taxon>
        <taxon>Gammaproteobacteria</taxon>
        <taxon>Alteromonadales</taxon>
        <taxon>Pseudoalteromonadaceae</taxon>
        <taxon>Pseudoalteromonas</taxon>
    </lineage>
</organism>
<evidence type="ECO:0000256" key="2">
    <source>
        <dbReference type="ARBA" id="ARBA00022692"/>
    </source>
</evidence>
<comment type="subcellular location">
    <subcellularLocation>
        <location evidence="1">Membrane</location>
        <topology evidence="1">Multi-pass membrane protein</topology>
    </subcellularLocation>
</comment>
<feature type="transmembrane region" description="Helical" evidence="5">
    <location>
        <begin position="232"/>
        <end position="251"/>
    </location>
</feature>
<feature type="transmembrane region" description="Helical" evidence="5">
    <location>
        <begin position="103"/>
        <end position="122"/>
    </location>
</feature>
<evidence type="ECO:0000256" key="3">
    <source>
        <dbReference type="ARBA" id="ARBA00022989"/>
    </source>
</evidence>
<evidence type="ECO:0000256" key="5">
    <source>
        <dbReference type="SAM" id="Phobius"/>
    </source>
</evidence>
<feature type="transmembrane region" description="Helical" evidence="5">
    <location>
        <begin position="129"/>
        <end position="150"/>
    </location>
</feature>
<feature type="transmembrane region" description="Helical" evidence="5">
    <location>
        <begin position="189"/>
        <end position="204"/>
    </location>
</feature>
<evidence type="ECO:0000256" key="1">
    <source>
        <dbReference type="ARBA" id="ARBA00004141"/>
    </source>
</evidence>
<keyword evidence="7" id="KW-0436">Ligase</keyword>
<evidence type="ECO:0000313" key="7">
    <source>
        <dbReference type="EMBL" id="MDP2564046.1"/>
    </source>
</evidence>
<dbReference type="InterPro" id="IPR007016">
    <property type="entry name" value="O-antigen_ligase-rel_domated"/>
</dbReference>
<keyword evidence="2 5" id="KW-0812">Transmembrane</keyword>
<reference evidence="7" key="1">
    <citation type="submission" date="2023-07" db="EMBL/GenBank/DDBJ databases">
        <title>Genome content predicts the carbon catabolic preferences of heterotrophic bacteria.</title>
        <authorList>
            <person name="Gralka M."/>
        </authorList>
    </citation>
    <scope>NUCLEOTIDE SEQUENCE</scope>
    <source>
        <strain evidence="7">4G09</strain>
    </source>
</reference>
<keyword evidence="8" id="KW-1185">Reference proteome</keyword>
<feature type="transmembrane region" description="Helical" evidence="5">
    <location>
        <begin position="351"/>
        <end position="367"/>
    </location>
</feature>
<gene>
    <name evidence="7" type="ORF">Q8W34_05340</name>
</gene>
<sequence>MKFSRNDILIFLLLIFLLNSAGIFSPSLTVRNDDWVTDLEVSSNMVNRLVMLTSFLISILYLYQKAMTAKLVLIKSIPMLMLILFALLSCFWSDIPTTSFTRLLQQVFIFSFLLAIVCHLDFDKIFSVLKLFAILVLLVGMISLPFSFAWQDIGFRSIHGHKNTAGYIYALSSLVLLFDVFIRKNKNKINYTIVLGLFFLLVITKSKTSLALTLISFTYTLFLFKHKVINALPFILCIWVGALTVFTMLLITDTQTLTELGLDFTGRAIIWEFILFEMQEFEWFGFGYRAFWGIGDEGLSILYGADYDAFITKLNQSHNSYLDIWVMLGSVGLAIFILFKIHSLVLISRSNYLYIAFLLFITIHSFMETDFFRSNNLVWVLYTLLYLSSIKKGLKNDK</sequence>
<feature type="transmembrane region" description="Helical" evidence="5">
    <location>
        <begin position="320"/>
        <end position="339"/>
    </location>
</feature>
<dbReference type="Pfam" id="PF04932">
    <property type="entry name" value="Wzy_C"/>
    <property type="match status" value="1"/>
</dbReference>
<name>A0ABT9FB78_9GAMM</name>
<feature type="transmembrane region" description="Helical" evidence="5">
    <location>
        <begin position="46"/>
        <end position="63"/>
    </location>
</feature>
<comment type="caution">
    <text evidence="7">The sequence shown here is derived from an EMBL/GenBank/DDBJ whole genome shotgun (WGS) entry which is preliminary data.</text>
</comment>
<dbReference type="EMBL" id="JAUYVT010000003">
    <property type="protein sequence ID" value="MDP2564046.1"/>
    <property type="molecule type" value="Genomic_DNA"/>
</dbReference>
<feature type="transmembrane region" description="Helical" evidence="5">
    <location>
        <begin position="165"/>
        <end position="182"/>
    </location>
</feature>
<proteinExistence type="predicted"/>
<keyword evidence="4 5" id="KW-0472">Membrane</keyword>
<feature type="transmembrane region" description="Helical" evidence="5">
    <location>
        <begin position="72"/>
        <end position="91"/>
    </location>
</feature>
<accession>A0ABT9FB78</accession>
<evidence type="ECO:0000259" key="6">
    <source>
        <dbReference type="Pfam" id="PF04932"/>
    </source>
</evidence>
<dbReference type="Proteomes" id="UP001177212">
    <property type="component" value="Unassembled WGS sequence"/>
</dbReference>
<feature type="domain" description="O-antigen ligase-related" evidence="6">
    <location>
        <begin position="194"/>
        <end position="337"/>
    </location>
</feature>
<evidence type="ECO:0000313" key="8">
    <source>
        <dbReference type="Proteomes" id="UP001177212"/>
    </source>
</evidence>